<name>A0ACC7NNF4_9BURK</name>
<evidence type="ECO:0000313" key="2">
    <source>
        <dbReference type="Proteomes" id="UP001629235"/>
    </source>
</evidence>
<dbReference type="Proteomes" id="UP001629235">
    <property type="component" value="Unassembled WGS sequence"/>
</dbReference>
<accession>A0ACC7NNF4</accession>
<keyword evidence="2" id="KW-1185">Reference proteome</keyword>
<reference evidence="1 2" key="1">
    <citation type="journal article" date="2024" name="Chem. Sci.">
        <title>Discovery of megapolipeptins by genome mining of a Burkholderiales bacteria collection.</title>
        <authorList>
            <person name="Paulo B.S."/>
            <person name="Recchia M.J.J."/>
            <person name="Lee S."/>
            <person name="Fergusson C.H."/>
            <person name="Romanowski S.B."/>
            <person name="Hernandez A."/>
            <person name="Krull N."/>
            <person name="Liu D.Y."/>
            <person name="Cavanagh H."/>
            <person name="Bos A."/>
            <person name="Gray C.A."/>
            <person name="Murphy B.T."/>
            <person name="Linington R.G."/>
            <person name="Eustaquio A.S."/>
        </authorList>
    </citation>
    <scope>NUCLEOTIDE SEQUENCE [LARGE SCALE GENOMIC DNA]</scope>
    <source>
        <strain evidence="1 2">RL18-126-BIB-B</strain>
    </source>
</reference>
<sequence>MHKVICLNFTSLVPERWNSLPDIEGLKKQLASAAIAHSEVYGIELGLYAPPKEVREVKITAAAADQIRCMWHGHRGRDQISPPVIPLKIFVFGTGQDAQGTWVSIEVHPGMDEWEAV</sequence>
<comment type="caution">
    <text evidence="1">The sequence shown here is derived from an EMBL/GenBank/DDBJ whole genome shotgun (WGS) entry which is preliminary data.</text>
</comment>
<organism evidence="1 2">
    <name type="scientific">Paraburkholderia rhynchosiae</name>
    <dbReference type="NCBI Taxonomy" id="487049"/>
    <lineage>
        <taxon>Bacteria</taxon>
        <taxon>Pseudomonadati</taxon>
        <taxon>Pseudomonadota</taxon>
        <taxon>Betaproteobacteria</taxon>
        <taxon>Burkholderiales</taxon>
        <taxon>Burkholderiaceae</taxon>
        <taxon>Paraburkholderia</taxon>
    </lineage>
</organism>
<dbReference type="EMBL" id="JAQQDW010000163">
    <property type="protein sequence ID" value="MFM0109070.1"/>
    <property type="molecule type" value="Genomic_DNA"/>
</dbReference>
<gene>
    <name evidence="1" type="ORF">PQR01_38235</name>
</gene>
<proteinExistence type="predicted"/>
<protein>
    <submittedName>
        <fullName evidence="1">Uncharacterized protein</fullName>
    </submittedName>
</protein>
<evidence type="ECO:0000313" key="1">
    <source>
        <dbReference type="EMBL" id="MFM0109070.1"/>
    </source>
</evidence>